<evidence type="ECO:0000256" key="1">
    <source>
        <dbReference type="SAM" id="Phobius"/>
    </source>
</evidence>
<dbReference type="RefSeq" id="WP_052476939.1">
    <property type="nucleotide sequence ID" value="NZ_JXRR01000014.1"/>
</dbReference>
<name>A0A0C2RC66_9BACL</name>
<dbReference type="Pfam" id="PF00149">
    <property type="entry name" value="Metallophos"/>
    <property type="match status" value="1"/>
</dbReference>
<dbReference type="PANTHER" id="PTHR31302:SF0">
    <property type="entry name" value="TRANSMEMBRANE PROTEIN WITH METALLOPHOSPHOESTERASE DOMAIN"/>
    <property type="match status" value="1"/>
</dbReference>
<comment type="caution">
    <text evidence="3">The sequence shown here is derived from an EMBL/GenBank/DDBJ whole genome shotgun (WGS) entry which is preliminary data.</text>
</comment>
<feature type="transmembrane region" description="Helical" evidence="1">
    <location>
        <begin position="101"/>
        <end position="122"/>
    </location>
</feature>
<sequence>MTFSQIIAIGLSILVYGLLSYYVAYNGWKWIKSAKIPLKKRWYSLLLILLTFSYFIGRGFTSYYFELVGAYWFIVIGYSILILPAANLFLWLSSKQQKEVFIFRTGIVVIAIYFLIFLYGSFNAWSPTIRTYDLKVAKQSEMNELQIMMVSDLHLGPIVGTRHLKRLTTISESIQPDIILIPGDLIDDNLEPFLKQEMGQELGKLNAPLGIFAVLGNHEYYGNDLDEIIDELEKIQINMLLDETELIADSFYISGRKDLTDLNRLAIDELVEGLNPTTPLIMLDHQPVELDEAMEGGVDILLSGHTHKGQAAPANLVTAFLYENHWGYLRKENLHSFVSSGFGTWGPPIRIGSRAEVMVINVTFD</sequence>
<dbReference type="GO" id="GO:0016787">
    <property type="term" value="F:hydrolase activity"/>
    <property type="evidence" value="ECO:0007669"/>
    <property type="project" value="InterPro"/>
</dbReference>
<evidence type="ECO:0000259" key="2">
    <source>
        <dbReference type="Pfam" id="PF00149"/>
    </source>
</evidence>
<dbReference type="PANTHER" id="PTHR31302">
    <property type="entry name" value="TRANSMEMBRANE PROTEIN WITH METALLOPHOSPHOESTERASE DOMAIN-RELATED"/>
    <property type="match status" value="1"/>
</dbReference>
<dbReference type="InterPro" id="IPR051158">
    <property type="entry name" value="Metallophosphoesterase_sf"/>
</dbReference>
<reference evidence="3 4" key="1">
    <citation type="submission" date="2015-01" db="EMBL/GenBank/DDBJ databases">
        <title>Jeotgalibacillus campisalis genome sequencing.</title>
        <authorList>
            <person name="Goh K.M."/>
            <person name="Chan K.-G."/>
            <person name="Yaakop A.S."/>
            <person name="Ee R."/>
            <person name="Gan H.M."/>
            <person name="Chan C.S."/>
        </authorList>
    </citation>
    <scope>NUCLEOTIDE SEQUENCE [LARGE SCALE GENOMIC DNA]</scope>
    <source>
        <strain evidence="3 4">SF-57</strain>
    </source>
</reference>
<evidence type="ECO:0000313" key="3">
    <source>
        <dbReference type="EMBL" id="KIL47890.1"/>
    </source>
</evidence>
<dbReference type="InterPro" id="IPR029052">
    <property type="entry name" value="Metallo-depent_PP-like"/>
</dbReference>
<feature type="domain" description="Calcineurin-like phosphoesterase" evidence="2">
    <location>
        <begin position="146"/>
        <end position="308"/>
    </location>
</feature>
<dbReference type="AlphaFoldDB" id="A0A0C2RC66"/>
<dbReference type="OrthoDB" id="9780884at2"/>
<evidence type="ECO:0000313" key="4">
    <source>
        <dbReference type="Proteomes" id="UP000031972"/>
    </source>
</evidence>
<feature type="transmembrane region" description="Helical" evidence="1">
    <location>
        <begin position="6"/>
        <end position="24"/>
    </location>
</feature>
<dbReference type="Gene3D" id="3.60.21.10">
    <property type="match status" value="1"/>
</dbReference>
<feature type="transmembrane region" description="Helical" evidence="1">
    <location>
        <begin position="71"/>
        <end position="92"/>
    </location>
</feature>
<dbReference type="CDD" id="cd07385">
    <property type="entry name" value="MPP_YkuE_C"/>
    <property type="match status" value="1"/>
</dbReference>
<keyword evidence="4" id="KW-1185">Reference proteome</keyword>
<keyword evidence="1" id="KW-1133">Transmembrane helix</keyword>
<proteinExistence type="predicted"/>
<dbReference type="InterPro" id="IPR004843">
    <property type="entry name" value="Calcineurin-like_PHP"/>
</dbReference>
<dbReference type="Proteomes" id="UP000031972">
    <property type="component" value="Unassembled WGS sequence"/>
</dbReference>
<dbReference type="EMBL" id="JXRR01000014">
    <property type="protein sequence ID" value="KIL47890.1"/>
    <property type="molecule type" value="Genomic_DNA"/>
</dbReference>
<keyword evidence="1" id="KW-0812">Transmembrane</keyword>
<keyword evidence="1" id="KW-0472">Membrane</keyword>
<accession>A0A0C2RC66</accession>
<dbReference type="PATRIC" id="fig|220754.4.peg.2077"/>
<organism evidence="3 4">
    <name type="scientific">Jeotgalibacillus campisalis</name>
    <dbReference type="NCBI Taxonomy" id="220754"/>
    <lineage>
        <taxon>Bacteria</taxon>
        <taxon>Bacillati</taxon>
        <taxon>Bacillota</taxon>
        <taxon>Bacilli</taxon>
        <taxon>Bacillales</taxon>
        <taxon>Caryophanaceae</taxon>
        <taxon>Jeotgalibacillus</taxon>
    </lineage>
</organism>
<protein>
    <recommendedName>
        <fullName evidence="2">Calcineurin-like phosphoesterase domain-containing protein</fullName>
    </recommendedName>
</protein>
<gene>
    <name evidence="3" type="ORF">KR50_20570</name>
</gene>
<feature type="transmembrane region" description="Helical" evidence="1">
    <location>
        <begin position="45"/>
        <end position="65"/>
    </location>
</feature>
<dbReference type="SUPFAM" id="SSF56300">
    <property type="entry name" value="Metallo-dependent phosphatases"/>
    <property type="match status" value="1"/>
</dbReference>